<dbReference type="RefSeq" id="WP_262066862.1">
    <property type="nucleotide sequence ID" value="NZ_JAMXOD010000017.1"/>
</dbReference>
<dbReference type="Proteomes" id="UP001523566">
    <property type="component" value="Unassembled WGS sequence"/>
</dbReference>
<evidence type="ECO:0000313" key="2">
    <source>
        <dbReference type="Proteomes" id="UP001523566"/>
    </source>
</evidence>
<gene>
    <name evidence="1" type="ORF">NK125_11675</name>
</gene>
<name>A0ABT1EB83_9FIRM</name>
<organism evidence="1 2">
    <name type="scientific">Aequitasia blattaphilus</name>
    <dbReference type="NCBI Taxonomy" id="2949332"/>
    <lineage>
        <taxon>Bacteria</taxon>
        <taxon>Bacillati</taxon>
        <taxon>Bacillota</taxon>
        <taxon>Clostridia</taxon>
        <taxon>Lachnospirales</taxon>
        <taxon>Lachnospiraceae</taxon>
        <taxon>Aequitasia</taxon>
    </lineage>
</organism>
<dbReference type="EMBL" id="JAMZFW010000017">
    <property type="protein sequence ID" value="MCP1103077.1"/>
    <property type="molecule type" value="Genomic_DNA"/>
</dbReference>
<keyword evidence="2" id="KW-1185">Reference proteome</keyword>
<proteinExistence type="predicted"/>
<sequence>MSRLKIYGWNELSNGIYIEVSYDDYSLNPLIKGRMKEKGLIKEFENYDFNVNDYVGFNYAMSKIDELDNPIEIIKHDIAALEHWLIRFTFNKSPMNKISMKEEQLKEYFREKIVKIGLDLNKVRFECKKSFFHPI</sequence>
<protein>
    <submittedName>
        <fullName evidence="1">Uncharacterized protein</fullName>
    </submittedName>
</protein>
<reference evidence="1 2" key="1">
    <citation type="journal article" date="2022" name="Genome Biol. Evol.">
        <title>Host diet, physiology and behaviors set the stage for Lachnospiraceae cladogenesis.</title>
        <authorList>
            <person name="Vera-Ponce De Leon A."/>
            <person name="Schneider M."/>
            <person name="Jahnes B.C."/>
            <person name="Sadowski V."/>
            <person name="Camuy-Velez L.A."/>
            <person name="Duan J."/>
            <person name="Sabree Z.L."/>
        </authorList>
    </citation>
    <scope>NUCLEOTIDE SEQUENCE [LARGE SCALE GENOMIC DNA]</scope>
    <source>
        <strain evidence="1 2">PAL113</strain>
    </source>
</reference>
<comment type="caution">
    <text evidence="1">The sequence shown here is derived from an EMBL/GenBank/DDBJ whole genome shotgun (WGS) entry which is preliminary data.</text>
</comment>
<accession>A0ABT1EB83</accession>
<evidence type="ECO:0000313" key="1">
    <source>
        <dbReference type="EMBL" id="MCP1103077.1"/>
    </source>
</evidence>